<evidence type="ECO:0000313" key="4">
    <source>
        <dbReference type="EMBL" id="PPE68045.1"/>
    </source>
</evidence>
<organism evidence="4 5">
    <name type="scientific">Caldimonas caldifontis</name>
    <dbReference type="NCBI Taxonomy" id="1452508"/>
    <lineage>
        <taxon>Bacteria</taxon>
        <taxon>Pseudomonadati</taxon>
        <taxon>Pseudomonadota</taxon>
        <taxon>Betaproteobacteria</taxon>
        <taxon>Burkholderiales</taxon>
        <taxon>Sphaerotilaceae</taxon>
        <taxon>Caldimonas</taxon>
    </lineage>
</organism>
<sequence length="546" mass="60470">MALPERTGEPGLPCQLRPRRPPAAHGVAARPARGDAGREMSTDLPGTPMQEFEIKYQVPPQRRAALETALQQRATTQRIHLQAAYFDTPGRDLARAGMALRLRKEGRRWVQTLKAGGADALTRFEHNVALGAGRPQVDPVRHAGTAPGDRLLALVQAGGGLVETYRTDVWRRLRRLRHRLGTVEMALDVGEILSGDRRLPVCEFEVELVEGQAQAVLAVAERWMNRFGLWLDVRSKAERGDRLAQGVTSVPATRASAIELPAGVGTGAAWRQVLAAAMAHLLPNVCELCEAGVQAPEADVHRVEQVHQARVALRRLRTALRFFRGWPGVPDATEAEVGIREVFAHLGQARDRDVVAALLDPVWQAHGLPPVAWKTGEGRDEVDPAAMLRGPVAQTLLLRLLRWQIEALEPGCQDPAFAARARKRIKAWHRAVARHAEDFLAMEDPQRHDLRKRIKRLRYAVDFAGGLFERRRVKAYLRALAAAQERFGEFNDLAVAQALLQGYEGPSAWFAQGWLRGRRDMALPACQGALQALAQAPRFWKKAGRA</sequence>
<feature type="domain" description="CYTH" evidence="2">
    <location>
        <begin position="49"/>
        <end position="247"/>
    </location>
</feature>
<feature type="region of interest" description="Disordered" evidence="1">
    <location>
        <begin position="1"/>
        <end position="46"/>
    </location>
</feature>
<evidence type="ECO:0000256" key="1">
    <source>
        <dbReference type="SAM" id="MobiDB-lite"/>
    </source>
</evidence>
<dbReference type="OrthoDB" id="3034217at2"/>
<dbReference type="Gene3D" id="2.40.320.10">
    <property type="entry name" value="Hypothetical Protein Pfu-838710-001"/>
    <property type="match status" value="1"/>
</dbReference>
<dbReference type="PROSITE" id="PS51708">
    <property type="entry name" value="CHAD"/>
    <property type="match status" value="1"/>
</dbReference>
<dbReference type="SUPFAM" id="SSF55154">
    <property type="entry name" value="CYTH-like phosphatases"/>
    <property type="match status" value="1"/>
</dbReference>
<evidence type="ECO:0000259" key="3">
    <source>
        <dbReference type="PROSITE" id="PS51708"/>
    </source>
</evidence>
<dbReference type="GO" id="GO:0050355">
    <property type="term" value="F:inorganic triphosphate phosphatase activity"/>
    <property type="evidence" value="ECO:0007669"/>
    <property type="project" value="InterPro"/>
</dbReference>
<dbReference type="EMBL" id="PSNX01000001">
    <property type="protein sequence ID" value="PPE68045.1"/>
    <property type="molecule type" value="Genomic_DNA"/>
</dbReference>
<dbReference type="SMART" id="SM00880">
    <property type="entry name" value="CHAD"/>
    <property type="match status" value="1"/>
</dbReference>
<evidence type="ECO:0000313" key="5">
    <source>
        <dbReference type="Proteomes" id="UP000238605"/>
    </source>
</evidence>
<gene>
    <name evidence="4" type="ORF">C1704_00780</name>
</gene>
<dbReference type="InterPro" id="IPR038186">
    <property type="entry name" value="CHAD_dom_sf"/>
</dbReference>
<dbReference type="InterPro" id="IPR039013">
    <property type="entry name" value="YgiF"/>
</dbReference>
<dbReference type="AlphaFoldDB" id="A0A2S5SZ51"/>
<dbReference type="SMART" id="SM01118">
    <property type="entry name" value="CYTH"/>
    <property type="match status" value="1"/>
</dbReference>
<dbReference type="PROSITE" id="PS51707">
    <property type="entry name" value="CYTH"/>
    <property type="match status" value="1"/>
</dbReference>
<dbReference type="PANTHER" id="PTHR39569:SF1">
    <property type="entry name" value="INORGANIC TRIPHOSPHATASE"/>
    <property type="match status" value="1"/>
</dbReference>
<dbReference type="InterPro" id="IPR007899">
    <property type="entry name" value="CHAD_dom"/>
</dbReference>
<dbReference type="Pfam" id="PF05235">
    <property type="entry name" value="CHAD"/>
    <property type="match status" value="1"/>
</dbReference>
<feature type="domain" description="CHAD" evidence="3">
    <location>
        <begin position="263"/>
        <end position="545"/>
    </location>
</feature>
<dbReference type="Pfam" id="PF01928">
    <property type="entry name" value="CYTH"/>
    <property type="match status" value="1"/>
</dbReference>
<dbReference type="GO" id="GO:0046872">
    <property type="term" value="F:metal ion binding"/>
    <property type="evidence" value="ECO:0007669"/>
    <property type="project" value="TreeGrafter"/>
</dbReference>
<dbReference type="Proteomes" id="UP000238605">
    <property type="component" value="Unassembled WGS sequence"/>
</dbReference>
<protein>
    <submittedName>
        <fullName evidence="4">Inorganic triphosphatase</fullName>
    </submittedName>
</protein>
<dbReference type="CDD" id="cd07756">
    <property type="entry name" value="CYTH-like_Pase_CHAD"/>
    <property type="match status" value="1"/>
</dbReference>
<reference evidence="4 5" key="1">
    <citation type="submission" date="2018-02" db="EMBL/GenBank/DDBJ databases">
        <title>Reclassifiation of [Polyangium] brachysporum DSM 7029 as Guopingzhaonella breviflexa gen. nov., sp. nov., a member of the family Comamonadaceae.</title>
        <authorList>
            <person name="Tang B."/>
        </authorList>
    </citation>
    <scope>NUCLEOTIDE SEQUENCE [LARGE SCALE GENOMIC DNA]</scope>
    <source>
        <strain evidence="4 5">BCRC 80649</strain>
    </source>
</reference>
<name>A0A2S5SZ51_9BURK</name>
<dbReference type="InterPro" id="IPR033469">
    <property type="entry name" value="CYTH-like_dom_sf"/>
</dbReference>
<keyword evidence="5" id="KW-1185">Reference proteome</keyword>
<accession>A0A2S5SZ51</accession>
<feature type="compositionally biased region" description="Basic and acidic residues" evidence="1">
    <location>
        <begin position="32"/>
        <end position="41"/>
    </location>
</feature>
<dbReference type="Gene3D" id="1.40.20.10">
    <property type="entry name" value="CHAD domain"/>
    <property type="match status" value="1"/>
</dbReference>
<evidence type="ECO:0000259" key="2">
    <source>
        <dbReference type="PROSITE" id="PS51707"/>
    </source>
</evidence>
<proteinExistence type="predicted"/>
<comment type="caution">
    <text evidence="4">The sequence shown here is derived from an EMBL/GenBank/DDBJ whole genome shotgun (WGS) entry which is preliminary data.</text>
</comment>
<dbReference type="InterPro" id="IPR023577">
    <property type="entry name" value="CYTH_domain"/>
</dbReference>
<dbReference type="PANTHER" id="PTHR39569">
    <property type="entry name" value="INORGANIC TRIPHOSPHATASE"/>
    <property type="match status" value="1"/>
</dbReference>